<keyword evidence="8" id="KW-0378">Hydrolase</keyword>
<proteinExistence type="predicted"/>
<keyword evidence="10" id="KW-0694">RNA-binding</keyword>
<dbReference type="CDD" id="cd10845">
    <property type="entry name" value="DSRM_RNAse_III_family"/>
    <property type="match status" value="1"/>
</dbReference>
<dbReference type="Gene3D" id="3.30.160.20">
    <property type="match status" value="1"/>
</dbReference>
<feature type="domain" description="DRBM" evidence="11">
    <location>
        <begin position="76"/>
        <end position="145"/>
    </location>
</feature>
<dbReference type="Pfam" id="PF00035">
    <property type="entry name" value="dsrm"/>
    <property type="match status" value="1"/>
</dbReference>
<evidence type="ECO:0000256" key="3">
    <source>
        <dbReference type="ARBA" id="ARBA00022664"/>
    </source>
</evidence>
<dbReference type="Gene3D" id="1.10.1520.10">
    <property type="entry name" value="Ribonuclease III domain"/>
    <property type="match status" value="1"/>
</dbReference>
<dbReference type="PROSITE" id="PS50142">
    <property type="entry name" value="RNASE_3_2"/>
    <property type="match status" value="1"/>
</dbReference>
<keyword evidence="2" id="KW-0698">rRNA processing</keyword>
<evidence type="ECO:0000256" key="5">
    <source>
        <dbReference type="ARBA" id="ARBA00022722"/>
    </source>
</evidence>
<feature type="non-terminal residue" evidence="13">
    <location>
        <position position="1"/>
    </location>
</feature>
<evidence type="ECO:0000313" key="13">
    <source>
        <dbReference type="EMBL" id="SVD06484.1"/>
    </source>
</evidence>
<dbReference type="GO" id="GO:0008033">
    <property type="term" value="P:tRNA processing"/>
    <property type="evidence" value="ECO:0007669"/>
    <property type="project" value="UniProtKB-KW"/>
</dbReference>
<dbReference type="EMBL" id="UINC01127395">
    <property type="protein sequence ID" value="SVD06484.1"/>
    <property type="molecule type" value="Genomic_DNA"/>
</dbReference>
<dbReference type="Pfam" id="PF14622">
    <property type="entry name" value="Ribonucleas_3_3"/>
    <property type="match status" value="1"/>
</dbReference>
<dbReference type="GO" id="GO:0010468">
    <property type="term" value="P:regulation of gene expression"/>
    <property type="evidence" value="ECO:0007669"/>
    <property type="project" value="TreeGrafter"/>
</dbReference>
<dbReference type="SUPFAM" id="SSF54768">
    <property type="entry name" value="dsRNA-binding domain-like"/>
    <property type="match status" value="1"/>
</dbReference>
<evidence type="ECO:0000259" key="12">
    <source>
        <dbReference type="PROSITE" id="PS50142"/>
    </source>
</evidence>
<keyword evidence="9" id="KW-0460">Magnesium</keyword>
<keyword evidence="1" id="KW-0963">Cytoplasm</keyword>
<keyword evidence="4" id="KW-0819">tRNA processing</keyword>
<gene>
    <name evidence="13" type="ORF">METZ01_LOCUS359338</name>
</gene>
<keyword evidence="6" id="KW-0479">Metal-binding</keyword>
<keyword evidence="3" id="KW-0507">mRNA processing</keyword>
<evidence type="ECO:0000256" key="6">
    <source>
        <dbReference type="ARBA" id="ARBA00022723"/>
    </source>
</evidence>
<evidence type="ECO:0000256" key="2">
    <source>
        <dbReference type="ARBA" id="ARBA00022552"/>
    </source>
</evidence>
<evidence type="ECO:0000256" key="9">
    <source>
        <dbReference type="ARBA" id="ARBA00022842"/>
    </source>
</evidence>
<evidence type="ECO:0000256" key="7">
    <source>
        <dbReference type="ARBA" id="ARBA00022759"/>
    </source>
</evidence>
<accession>A0A382S9A6</accession>
<evidence type="ECO:0000256" key="10">
    <source>
        <dbReference type="ARBA" id="ARBA00022884"/>
    </source>
</evidence>
<evidence type="ECO:0000256" key="8">
    <source>
        <dbReference type="ARBA" id="ARBA00022801"/>
    </source>
</evidence>
<sequence>VLARRARSIDLGRFILLSPEERNAGGDDQDSILSDAFEALIGAIHLDGGLPAARSFIERVALHDIDELHRREDFINFKSKLLEHVQSLGSGHPKYQVQDETGPDHEKVFSVEVSITGEAVGNGTGRSKKEAQQMAARDALQRLGQI</sequence>
<dbReference type="SUPFAM" id="SSF69065">
    <property type="entry name" value="RNase III domain-like"/>
    <property type="match status" value="1"/>
</dbReference>
<dbReference type="InterPro" id="IPR014720">
    <property type="entry name" value="dsRBD_dom"/>
</dbReference>
<dbReference type="GO" id="GO:0006364">
    <property type="term" value="P:rRNA processing"/>
    <property type="evidence" value="ECO:0007669"/>
    <property type="project" value="UniProtKB-KW"/>
</dbReference>
<protein>
    <submittedName>
        <fullName evidence="13">Uncharacterized protein</fullName>
    </submittedName>
</protein>
<organism evidence="13">
    <name type="scientific">marine metagenome</name>
    <dbReference type="NCBI Taxonomy" id="408172"/>
    <lineage>
        <taxon>unclassified sequences</taxon>
        <taxon>metagenomes</taxon>
        <taxon>ecological metagenomes</taxon>
    </lineage>
</organism>
<dbReference type="CDD" id="cd00593">
    <property type="entry name" value="RIBOc"/>
    <property type="match status" value="1"/>
</dbReference>
<evidence type="ECO:0000259" key="11">
    <source>
        <dbReference type="PROSITE" id="PS50137"/>
    </source>
</evidence>
<dbReference type="PANTHER" id="PTHR11207">
    <property type="entry name" value="RIBONUCLEASE III"/>
    <property type="match status" value="1"/>
</dbReference>
<keyword evidence="5" id="KW-0540">Nuclease</keyword>
<name>A0A382S9A6_9ZZZZ</name>
<dbReference type="InterPro" id="IPR036389">
    <property type="entry name" value="RNase_III_sf"/>
</dbReference>
<dbReference type="PROSITE" id="PS50137">
    <property type="entry name" value="DS_RBD"/>
    <property type="match status" value="1"/>
</dbReference>
<dbReference type="SMART" id="SM00358">
    <property type="entry name" value="DSRM"/>
    <property type="match status" value="1"/>
</dbReference>
<evidence type="ECO:0000256" key="1">
    <source>
        <dbReference type="ARBA" id="ARBA00022490"/>
    </source>
</evidence>
<dbReference type="FunFam" id="3.30.160.20:FF:000003">
    <property type="entry name" value="Ribonuclease 3"/>
    <property type="match status" value="1"/>
</dbReference>
<feature type="domain" description="RNase III" evidence="12">
    <location>
        <begin position="1"/>
        <end position="49"/>
    </location>
</feature>
<dbReference type="GO" id="GO:0004525">
    <property type="term" value="F:ribonuclease III activity"/>
    <property type="evidence" value="ECO:0007669"/>
    <property type="project" value="InterPro"/>
</dbReference>
<dbReference type="InterPro" id="IPR000999">
    <property type="entry name" value="RNase_III_dom"/>
</dbReference>
<dbReference type="GO" id="GO:0006397">
    <property type="term" value="P:mRNA processing"/>
    <property type="evidence" value="ECO:0007669"/>
    <property type="project" value="UniProtKB-KW"/>
</dbReference>
<dbReference type="GO" id="GO:0003725">
    <property type="term" value="F:double-stranded RNA binding"/>
    <property type="evidence" value="ECO:0007669"/>
    <property type="project" value="TreeGrafter"/>
</dbReference>
<dbReference type="AlphaFoldDB" id="A0A382S9A6"/>
<keyword evidence="7" id="KW-0255">Endonuclease</keyword>
<evidence type="ECO:0000256" key="4">
    <source>
        <dbReference type="ARBA" id="ARBA00022694"/>
    </source>
</evidence>
<reference evidence="13" key="1">
    <citation type="submission" date="2018-05" db="EMBL/GenBank/DDBJ databases">
        <authorList>
            <person name="Lanie J.A."/>
            <person name="Ng W.-L."/>
            <person name="Kazmierczak K.M."/>
            <person name="Andrzejewski T.M."/>
            <person name="Davidsen T.M."/>
            <person name="Wayne K.J."/>
            <person name="Tettelin H."/>
            <person name="Glass J.I."/>
            <person name="Rusch D."/>
            <person name="Podicherti R."/>
            <person name="Tsui H.-C.T."/>
            <person name="Winkler M.E."/>
        </authorList>
    </citation>
    <scope>NUCLEOTIDE SEQUENCE</scope>
</reference>
<dbReference type="PANTHER" id="PTHR11207:SF0">
    <property type="entry name" value="RIBONUCLEASE 3"/>
    <property type="match status" value="1"/>
</dbReference>
<dbReference type="GO" id="GO:0046872">
    <property type="term" value="F:metal ion binding"/>
    <property type="evidence" value="ECO:0007669"/>
    <property type="project" value="UniProtKB-KW"/>
</dbReference>